<comment type="caution">
    <text evidence="2">The sequence shown here is derived from an EMBL/GenBank/DDBJ whole genome shotgun (WGS) entry which is preliminary data.</text>
</comment>
<dbReference type="AlphaFoldDB" id="A0A9D9BW61"/>
<dbReference type="EMBL" id="JAEPLE010000006">
    <property type="protein sequence ID" value="MBO6988838.1"/>
    <property type="molecule type" value="Genomic_DNA"/>
</dbReference>
<protein>
    <submittedName>
        <fullName evidence="2">Uncharacterized protein</fullName>
    </submittedName>
</protein>
<accession>A0A9D9BW61</accession>
<evidence type="ECO:0000256" key="1">
    <source>
        <dbReference type="SAM" id="Phobius"/>
    </source>
</evidence>
<keyword evidence="1" id="KW-0812">Transmembrane</keyword>
<sequence length="51" mass="5349">MSLNFIMDITFASLIFASRTIPTDFGLVAAAIAGAGSLLFIALRFVPDASN</sequence>
<gene>
    <name evidence="2" type="ORF">JJ833_08245</name>
</gene>
<feature type="transmembrane region" description="Helical" evidence="1">
    <location>
        <begin position="25"/>
        <end position="46"/>
    </location>
</feature>
<keyword evidence="1" id="KW-1133">Transmembrane helix</keyword>
<name>A0A9D9BW61_PROMR</name>
<keyword evidence="1" id="KW-0472">Membrane</keyword>
<proteinExistence type="predicted"/>
<evidence type="ECO:0000313" key="2">
    <source>
        <dbReference type="EMBL" id="MBO6988838.1"/>
    </source>
</evidence>
<reference evidence="2" key="1">
    <citation type="journal article" date="2021" name="Front. Mar. Sci.">
        <title>Genomes of Diverse Isolates of Prochlorococcus High-Light-Adapted Clade II in the Western Pacific Ocean.</title>
        <authorList>
            <person name="Yan W."/>
            <person name="Feng X."/>
            <person name="Zhang W."/>
            <person name="Nawaz M.Z."/>
            <person name="Luo T."/>
            <person name="Zhang R."/>
            <person name="Jiao N."/>
        </authorList>
    </citation>
    <scope>NUCLEOTIDE SEQUENCE</scope>
    <source>
        <strain evidence="2">XMU1424</strain>
    </source>
</reference>
<organism evidence="2">
    <name type="scientific">Prochlorococcus marinus XMU1424</name>
    <dbReference type="NCBI Taxonomy" id="2774497"/>
    <lineage>
        <taxon>Bacteria</taxon>
        <taxon>Bacillati</taxon>
        <taxon>Cyanobacteriota</taxon>
        <taxon>Cyanophyceae</taxon>
        <taxon>Synechococcales</taxon>
        <taxon>Prochlorococcaceae</taxon>
        <taxon>Prochlorococcus</taxon>
    </lineage>
</organism>